<evidence type="ECO:0000313" key="4">
    <source>
        <dbReference type="Proteomes" id="UP000000763"/>
    </source>
</evidence>
<dbReference type="Proteomes" id="UP000000763">
    <property type="component" value="Chromosome 2"/>
</dbReference>
<dbReference type="EMBL" id="AP005835">
    <property type="protein sequence ID" value="BAD17661.1"/>
    <property type="molecule type" value="Genomic_DNA"/>
</dbReference>
<dbReference type="AlphaFoldDB" id="Q6YTE8"/>
<organism evidence="3 4">
    <name type="scientific">Oryza sativa subsp. japonica</name>
    <name type="common">Rice</name>
    <dbReference type="NCBI Taxonomy" id="39947"/>
    <lineage>
        <taxon>Eukaryota</taxon>
        <taxon>Viridiplantae</taxon>
        <taxon>Streptophyta</taxon>
        <taxon>Embryophyta</taxon>
        <taxon>Tracheophyta</taxon>
        <taxon>Spermatophyta</taxon>
        <taxon>Magnoliopsida</taxon>
        <taxon>Liliopsida</taxon>
        <taxon>Poales</taxon>
        <taxon>Poaceae</taxon>
        <taxon>BOP clade</taxon>
        <taxon>Oryzoideae</taxon>
        <taxon>Oryzeae</taxon>
        <taxon>Oryzinae</taxon>
        <taxon>Oryza</taxon>
        <taxon>Oryza sativa</taxon>
    </lineage>
</organism>
<reference evidence="4" key="4">
    <citation type="journal article" date="2008" name="Nucleic Acids Res.">
        <title>The rice annotation project database (RAP-DB): 2008 update.</title>
        <authorList>
            <consortium name="The rice annotation project (RAP)"/>
        </authorList>
    </citation>
    <scope>GENOME REANNOTATION</scope>
    <source>
        <strain evidence="4">cv. Nipponbare</strain>
    </source>
</reference>
<reference evidence="3" key="2">
    <citation type="submission" date="2002-12" db="EMBL/GenBank/DDBJ databases">
        <title>Oryza sativa nipponbare(GA3) genomic DNA, chromosome 2, PAC clone:P0025F02.</title>
        <authorList>
            <person name="Sasaki T."/>
            <person name="Matsumoto T."/>
            <person name="Katayose Y."/>
        </authorList>
    </citation>
    <scope>NUCLEOTIDE SEQUENCE</scope>
</reference>
<protein>
    <submittedName>
        <fullName evidence="3">Uncharacterized protein</fullName>
    </submittedName>
</protein>
<proteinExistence type="predicted"/>
<gene>
    <name evidence="2" type="ORF">OSJNBa0008E01.6</name>
    <name evidence="3" type="ORF">P0025F02.35</name>
</gene>
<dbReference type="EMBL" id="AP006069">
    <property type="protein sequence ID" value="BAD17789.1"/>
    <property type="molecule type" value="Genomic_DNA"/>
</dbReference>
<feature type="compositionally biased region" description="Pro residues" evidence="1">
    <location>
        <begin position="261"/>
        <end position="275"/>
    </location>
</feature>
<reference evidence="4" key="3">
    <citation type="journal article" date="2005" name="Nature">
        <title>The map-based sequence of the rice genome.</title>
        <authorList>
            <consortium name="International rice genome sequencing project (IRGSP)"/>
            <person name="Matsumoto T."/>
            <person name="Wu J."/>
            <person name="Kanamori H."/>
            <person name="Katayose Y."/>
            <person name="Fujisawa M."/>
            <person name="Namiki N."/>
            <person name="Mizuno H."/>
            <person name="Yamamoto K."/>
            <person name="Antonio B.A."/>
            <person name="Baba T."/>
            <person name="Sakata K."/>
            <person name="Nagamura Y."/>
            <person name="Aoki H."/>
            <person name="Arikawa K."/>
            <person name="Arita K."/>
            <person name="Bito T."/>
            <person name="Chiden Y."/>
            <person name="Fujitsuka N."/>
            <person name="Fukunaka R."/>
            <person name="Hamada M."/>
            <person name="Harada C."/>
            <person name="Hayashi A."/>
            <person name="Hijishita S."/>
            <person name="Honda M."/>
            <person name="Hosokawa S."/>
            <person name="Ichikawa Y."/>
            <person name="Idonuma A."/>
            <person name="Iijima M."/>
            <person name="Ikeda M."/>
            <person name="Ikeno M."/>
            <person name="Ito K."/>
            <person name="Ito S."/>
            <person name="Ito T."/>
            <person name="Ito Y."/>
            <person name="Ito Y."/>
            <person name="Iwabuchi A."/>
            <person name="Kamiya K."/>
            <person name="Karasawa W."/>
            <person name="Kurita K."/>
            <person name="Katagiri S."/>
            <person name="Kikuta A."/>
            <person name="Kobayashi H."/>
            <person name="Kobayashi N."/>
            <person name="Machita K."/>
            <person name="Maehara T."/>
            <person name="Masukawa M."/>
            <person name="Mizubayashi T."/>
            <person name="Mukai Y."/>
            <person name="Nagasaki H."/>
            <person name="Nagata Y."/>
            <person name="Naito S."/>
            <person name="Nakashima M."/>
            <person name="Nakama Y."/>
            <person name="Nakamichi Y."/>
            <person name="Nakamura M."/>
            <person name="Meguro A."/>
            <person name="Negishi M."/>
            <person name="Ohta I."/>
            <person name="Ohta T."/>
            <person name="Okamoto M."/>
            <person name="Ono N."/>
            <person name="Saji S."/>
            <person name="Sakaguchi M."/>
            <person name="Sakai K."/>
            <person name="Shibata M."/>
            <person name="Shimokawa T."/>
            <person name="Song J."/>
            <person name="Takazaki Y."/>
            <person name="Terasawa K."/>
            <person name="Tsugane M."/>
            <person name="Tsuji K."/>
            <person name="Ueda S."/>
            <person name="Waki K."/>
            <person name="Yamagata H."/>
            <person name="Yamamoto M."/>
            <person name="Yamamoto S."/>
            <person name="Yamane H."/>
            <person name="Yoshiki S."/>
            <person name="Yoshihara R."/>
            <person name="Yukawa K."/>
            <person name="Zhong H."/>
            <person name="Yano M."/>
            <person name="Yuan Q."/>
            <person name="Ouyang S."/>
            <person name="Liu J."/>
            <person name="Jones K.M."/>
            <person name="Gansberger K."/>
            <person name="Moffat K."/>
            <person name="Hill J."/>
            <person name="Bera J."/>
            <person name="Fadrosh D."/>
            <person name="Jin S."/>
            <person name="Johri S."/>
            <person name="Kim M."/>
            <person name="Overton L."/>
            <person name="Reardon M."/>
            <person name="Tsitrin T."/>
            <person name="Vuong H."/>
            <person name="Weaver B."/>
            <person name="Ciecko A."/>
            <person name="Tallon L."/>
            <person name="Jackson J."/>
            <person name="Pai G."/>
            <person name="Aken S.V."/>
            <person name="Utterback T."/>
            <person name="Reidmuller S."/>
            <person name="Feldblyum T."/>
            <person name="Hsiao J."/>
            <person name="Zismann V."/>
            <person name="Iobst S."/>
            <person name="de Vazeille A.R."/>
            <person name="Buell C.R."/>
            <person name="Ying K."/>
            <person name="Li Y."/>
            <person name="Lu T."/>
            <person name="Huang Y."/>
            <person name="Zhao Q."/>
            <person name="Feng Q."/>
            <person name="Zhang L."/>
            <person name="Zhu J."/>
            <person name="Weng Q."/>
            <person name="Mu J."/>
            <person name="Lu Y."/>
            <person name="Fan D."/>
            <person name="Liu Y."/>
            <person name="Guan J."/>
            <person name="Zhang Y."/>
            <person name="Yu S."/>
            <person name="Liu X."/>
            <person name="Zhang Y."/>
            <person name="Hong G."/>
            <person name="Han B."/>
            <person name="Choisne N."/>
            <person name="Demange N."/>
            <person name="Orjeda G."/>
            <person name="Samain S."/>
            <person name="Cattolico L."/>
            <person name="Pelletier E."/>
            <person name="Couloux A."/>
            <person name="Segurens B."/>
            <person name="Wincker P."/>
            <person name="D'Hont A."/>
            <person name="Scarpelli C."/>
            <person name="Weissenbach J."/>
            <person name="Salanoubat M."/>
            <person name="Quetier F."/>
            <person name="Yu Y."/>
            <person name="Kim H.R."/>
            <person name="Rambo T."/>
            <person name="Currie J."/>
            <person name="Collura K."/>
            <person name="Luo M."/>
            <person name="Yang T."/>
            <person name="Ammiraju J.S.S."/>
            <person name="Engler F."/>
            <person name="Soderlund C."/>
            <person name="Wing R.A."/>
            <person name="Palmer L.E."/>
            <person name="de la Bastide M."/>
            <person name="Spiegel L."/>
            <person name="Nascimento L."/>
            <person name="Zutavern T."/>
            <person name="O'Shaughnessy A."/>
            <person name="Dike S."/>
            <person name="Dedhia N."/>
            <person name="Preston R."/>
            <person name="Balija V."/>
            <person name="McCombie W.R."/>
            <person name="Chow T."/>
            <person name="Chen H."/>
            <person name="Chung M."/>
            <person name="Chen C."/>
            <person name="Shaw J."/>
            <person name="Wu H."/>
            <person name="Hsiao K."/>
            <person name="Chao Y."/>
            <person name="Chu M."/>
            <person name="Cheng C."/>
            <person name="Hour A."/>
            <person name="Lee P."/>
            <person name="Lin S."/>
            <person name="Lin Y."/>
            <person name="Liou J."/>
            <person name="Liu S."/>
            <person name="Hsing Y."/>
            <person name="Raghuvanshi S."/>
            <person name="Mohanty A."/>
            <person name="Bharti A.K."/>
            <person name="Gaur A."/>
            <person name="Gupta V."/>
            <person name="Kumar D."/>
            <person name="Ravi V."/>
            <person name="Vij S."/>
            <person name="Kapur A."/>
            <person name="Khurana P."/>
            <person name="Khurana P."/>
            <person name="Khurana J.P."/>
            <person name="Tyagi A.K."/>
            <person name="Gaikwad K."/>
            <person name="Singh A."/>
            <person name="Dalal V."/>
            <person name="Srivastava S."/>
            <person name="Dixit A."/>
            <person name="Pal A.K."/>
            <person name="Ghazi I.A."/>
            <person name="Yadav M."/>
            <person name="Pandit A."/>
            <person name="Bhargava A."/>
            <person name="Sureshbabu K."/>
            <person name="Batra K."/>
            <person name="Sharma T.R."/>
            <person name="Mohapatra T."/>
            <person name="Singh N.K."/>
            <person name="Messing J."/>
            <person name="Nelson A.B."/>
            <person name="Fuks G."/>
            <person name="Kavchok S."/>
            <person name="Keizer G."/>
            <person name="Linton E."/>
            <person name="Llaca V."/>
            <person name="Song R."/>
            <person name="Tanyolac B."/>
            <person name="Young S."/>
            <person name="Ho-Il K."/>
            <person name="Hahn J.H."/>
            <person name="Sangsakoo G."/>
            <person name="Vanavichit A."/>
            <person name="de Mattos Luiz.A.T."/>
            <person name="Zimmer P.D."/>
            <person name="Malone G."/>
            <person name="Dellagostin O."/>
            <person name="de Oliveira A.C."/>
            <person name="Bevan M."/>
            <person name="Bancroft I."/>
            <person name="Minx P."/>
            <person name="Cordum H."/>
            <person name="Wilson R."/>
            <person name="Cheng Z."/>
            <person name="Jin W."/>
            <person name="Jiang J."/>
            <person name="Leong S.A."/>
            <person name="Iwama H."/>
            <person name="Gojobori T."/>
            <person name="Itoh T."/>
            <person name="Niimura Y."/>
            <person name="Fujii Y."/>
            <person name="Habara T."/>
            <person name="Sakai H."/>
            <person name="Sato Y."/>
            <person name="Wilson G."/>
            <person name="Kumar K."/>
            <person name="McCouch S."/>
            <person name="Juretic N."/>
            <person name="Hoen D."/>
            <person name="Wright S."/>
            <person name="Bruskiewich R."/>
            <person name="Bureau T."/>
            <person name="Miyao A."/>
            <person name="Hirochika H."/>
            <person name="Nishikawa T."/>
            <person name="Kadowaki K."/>
            <person name="Sugiura M."/>
            <person name="Burr B."/>
            <person name="Sasaki T."/>
        </authorList>
    </citation>
    <scope>NUCLEOTIDE SEQUENCE [LARGE SCALE GENOMIC DNA]</scope>
    <source>
        <strain evidence="4">cv. Nipponbare</strain>
    </source>
</reference>
<sequence length="557" mass="58290">MVVPSPALLGEDPLHLLSLSPLFVASRACRRAGGRRRRPSGRAPSLPAGRPVSWLPLARGRPILLRGDLGRPRGLPVPPASVPLWRHVGATSASRPSWPPRVCHVVRPRTSACVDSVHGAPATRTGGEGGRDGVGSAGVSGCPAAGFTAAQEGTAHCLLRGGEDQLSASCLFGSQVNSSLKLRARSEKISSESSFCEDQHHTTPPHPGIHSISLLHRRSHLPIARPSHYRHTPPSAGRCRCVSRRRTSPLAPSATPCQALPRPPLRFPIPPPQPPFHRASRATSTIRRLQPCATVALAAAASLRLHLSPRSAVQHLGHRCSSPETHRNVVPLGRRSCRPSAAAPPWSGVVGPPFPSPPVSAAAILSAAGRLPMVVPSPALLGEDPLHLLSLSPLFVASRACRRAGGRRRRPSGRAPSLPAGRPVSWLPLARGRPILLRGDLGRPRGLPVPPASVPLWRHVGATSASRPSWPPRVCHVVRPRTSACVDSVHGAPATRTGGEGGRDGVGSAGVSGCPAAGFTAAQEGTAHCLLRGGVQSVDALPCRSSSAAQPYHGHHV</sequence>
<name>Q6YTE8_ORYSJ</name>
<feature type="region of interest" description="Disordered" evidence="1">
    <location>
        <begin position="250"/>
        <end position="279"/>
    </location>
</feature>
<evidence type="ECO:0000313" key="3">
    <source>
        <dbReference type="EMBL" id="BAD17789.1"/>
    </source>
</evidence>
<evidence type="ECO:0000313" key="2">
    <source>
        <dbReference type="EMBL" id="BAD17661.1"/>
    </source>
</evidence>
<reference evidence="2" key="1">
    <citation type="submission" date="2002-10" db="EMBL/GenBank/DDBJ databases">
        <title>Oryza sativa nipponbare(GA3) genomic DNA, chromosome 2, BAC clone:OSJNBa0008E01.</title>
        <authorList>
            <person name="Sasaki T."/>
            <person name="Matsumoto T."/>
            <person name="Katayose Y."/>
        </authorList>
    </citation>
    <scope>NUCLEOTIDE SEQUENCE</scope>
</reference>
<evidence type="ECO:0000256" key="1">
    <source>
        <dbReference type="SAM" id="MobiDB-lite"/>
    </source>
</evidence>
<accession>Q6YTE8</accession>